<feature type="compositionally biased region" description="Basic and acidic residues" evidence="1">
    <location>
        <begin position="170"/>
        <end position="185"/>
    </location>
</feature>
<evidence type="ECO:0000256" key="1">
    <source>
        <dbReference type="SAM" id="MobiDB-lite"/>
    </source>
</evidence>
<feature type="domain" description="BUB1 N-terminal" evidence="2">
    <location>
        <begin position="5"/>
        <end position="157"/>
    </location>
</feature>
<dbReference type="Gene3D" id="1.25.40.430">
    <property type="match status" value="1"/>
</dbReference>
<dbReference type="PANTHER" id="PTHR14030:SF4">
    <property type="entry name" value="BUB1 KINASE, ISOFORM A-RELATED"/>
    <property type="match status" value="1"/>
</dbReference>
<dbReference type="PROSITE" id="PS51489">
    <property type="entry name" value="BUB1_N"/>
    <property type="match status" value="1"/>
</dbReference>
<dbReference type="AlphaFoldDB" id="A0AAD7XIB7"/>
<protein>
    <recommendedName>
        <fullName evidence="2">BUB1 N-terminal domain-containing protein</fullName>
    </recommendedName>
</protein>
<keyword evidence="4" id="KW-1185">Reference proteome</keyword>
<feature type="region of interest" description="Disordered" evidence="1">
    <location>
        <begin position="159"/>
        <end position="189"/>
    </location>
</feature>
<dbReference type="GO" id="GO:0004672">
    <property type="term" value="F:protein kinase activity"/>
    <property type="evidence" value="ECO:0007669"/>
    <property type="project" value="TreeGrafter"/>
</dbReference>
<gene>
    <name evidence="3" type="ORF">CTAYLR_008022</name>
</gene>
<proteinExistence type="predicted"/>
<dbReference type="InterPro" id="IPR015661">
    <property type="entry name" value="Bub1/Mad3"/>
</dbReference>
<dbReference type="SMART" id="SM00777">
    <property type="entry name" value="Mad3_BUB1_I"/>
    <property type="match status" value="1"/>
</dbReference>
<dbReference type="GO" id="GO:0007094">
    <property type="term" value="P:mitotic spindle assembly checkpoint signaling"/>
    <property type="evidence" value="ECO:0007669"/>
    <property type="project" value="InterPro"/>
</dbReference>
<dbReference type="InterPro" id="IPR013212">
    <property type="entry name" value="Mad3/Bub1_I"/>
</dbReference>
<feature type="region of interest" description="Disordered" evidence="1">
    <location>
        <begin position="248"/>
        <end position="288"/>
    </location>
</feature>
<dbReference type="Pfam" id="PF08311">
    <property type="entry name" value="Mad3_BUB1_I"/>
    <property type="match status" value="1"/>
</dbReference>
<name>A0AAD7XIB7_9STRA</name>
<dbReference type="PANTHER" id="PTHR14030">
    <property type="entry name" value="MITOTIC CHECKPOINT SERINE/THREONINE-PROTEIN KINASE BUB1"/>
    <property type="match status" value="1"/>
</dbReference>
<evidence type="ECO:0000259" key="2">
    <source>
        <dbReference type="PROSITE" id="PS51489"/>
    </source>
</evidence>
<dbReference type="GO" id="GO:0051754">
    <property type="term" value="P:meiotic sister chromatid cohesion, centromeric"/>
    <property type="evidence" value="ECO:0007669"/>
    <property type="project" value="TreeGrafter"/>
</dbReference>
<comment type="caution">
    <text evidence="3">The sequence shown here is derived from an EMBL/GenBank/DDBJ whole genome shotgun (WGS) entry which is preliminary data.</text>
</comment>
<dbReference type="Proteomes" id="UP001230188">
    <property type="component" value="Unassembled WGS sequence"/>
</dbReference>
<organism evidence="3 4">
    <name type="scientific">Chrysophaeum taylorii</name>
    <dbReference type="NCBI Taxonomy" id="2483200"/>
    <lineage>
        <taxon>Eukaryota</taxon>
        <taxon>Sar</taxon>
        <taxon>Stramenopiles</taxon>
        <taxon>Ochrophyta</taxon>
        <taxon>Pelagophyceae</taxon>
        <taxon>Pelagomonadales</taxon>
        <taxon>Pelagomonadaceae</taxon>
        <taxon>Chrysophaeum</taxon>
    </lineage>
</organism>
<dbReference type="GO" id="GO:0032991">
    <property type="term" value="C:protein-containing complex"/>
    <property type="evidence" value="ECO:0007669"/>
    <property type="project" value="UniProtKB-ARBA"/>
</dbReference>
<evidence type="ECO:0000313" key="4">
    <source>
        <dbReference type="Proteomes" id="UP001230188"/>
    </source>
</evidence>
<sequence length="288" mass="32665">MASSFEAGVRRAPLELEPWLRYVAWAETHGDAAAVRERCGRALLGVEAYRNDERYVRVWLAVASHAEEEDPAWVFELLDEHEIGHDLALFWIAWAFVAEKTERFKDADTIYARGAHADAKPKDLLSRRRREFERRMKRHFITATEKATTTKRPPLRAIDTENTTTRRPLHPLDHTSAKKKEDQSTAKKAISRRLVFSTAKREQPSAAVATTTLKAADQDDLTINSALAAKEIDSLFYDDNRTANYDDASMLAGDKHQHHHDDDDDDDVITVPPSPQPSSTAFAIFQDD</sequence>
<accession>A0AAD7XIB7</accession>
<dbReference type="EMBL" id="JAQMWT010000563">
    <property type="protein sequence ID" value="KAJ8599461.1"/>
    <property type="molecule type" value="Genomic_DNA"/>
</dbReference>
<reference evidence="3" key="1">
    <citation type="submission" date="2023-01" db="EMBL/GenBank/DDBJ databases">
        <title>Metagenome sequencing of chrysophaentin producing Chrysophaeum taylorii.</title>
        <authorList>
            <person name="Davison J."/>
            <person name="Bewley C."/>
        </authorList>
    </citation>
    <scope>NUCLEOTIDE SEQUENCE</scope>
    <source>
        <strain evidence="3">NIES-1699</strain>
    </source>
</reference>
<evidence type="ECO:0000313" key="3">
    <source>
        <dbReference type="EMBL" id="KAJ8599461.1"/>
    </source>
</evidence>